<dbReference type="PANTHER" id="PTHR35870:SF1">
    <property type="entry name" value="PROTEIN, PUTATIVE (AFU_ORTHOLOGUE AFUA_5G03330)-RELATED"/>
    <property type="match status" value="1"/>
</dbReference>
<evidence type="ECO:0000256" key="2">
    <source>
        <dbReference type="SAM" id="MobiDB-lite"/>
    </source>
</evidence>
<dbReference type="PANTHER" id="PTHR35870">
    <property type="entry name" value="PROTEIN, PUTATIVE (AFU_ORTHOLOGUE AFUA_5G03330)-RELATED"/>
    <property type="match status" value="1"/>
</dbReference>
<gene>
    <name evidence="3" type="ORF">BDQ12DRAFT_599551</name>
</gene>
<dbReference type="Pfam" id="PF14027">
    <property type="entry name" value="Questin_oxidase"/>
    <property type="match status" value="1"/>
</dbReference>
<keyword evidence="1" id="KW-0560">Oxidoreductase</keyword>
<reference evidence="3 4" key="1">
    <citation type="journal article" date="2019" name="Nat. Ecol. Evol.">
        <title>Megaphylogeny resolves global patterns of mushroom evolution.</title>
        <authorList>
            <person name="Varga T."/>
            <person name="Krizsan K."/>
            <person name="Foldi C."/>
            <person name="Dima B."/>
            <person name="Sanchez-Garcia M."/>
            <person name="Sanchez-Ramirez S."/>
            <person name="Szollosi G.J."/>
            <person name="Szarkandi J.G."/>
            <person name="Papp V."/>
            <person name="Albert L."/>
            <person name="Andreopoulos W."/>
            <person name="Angelini C."/>
            <person name="Antonin V."/>
            <person name="Barry K.W."/>
            <person name="Bougher N.L."/>
            <person name="Buchanan P."/>
            <person name="Buyck B."/>
            <person name="Bense V."/>
            <person name="Catcheside P."/>
            <person name="Chovatia M."/>
            <person name="Cooper J."/>
            <person name="Damon W."/>
            <person name="Desjardin D."/>
            <person name="Finy P."/>
            <person name="Geml J."/>
            <person name="Haridas S."/>
            <person name="Hughes K."/>
            <person name="Justo A."/>
            <person name="Karasinski D."/>
            <person name="Kautmanova I."/>
            <person name="Kiss B."/>
            <person name="Kocsube S."/>
            <person name="Kotiranta H."/>
            <person name="LaButti K.M."/>
            <person name="Lechner B.E."/>
            <person name="Liimatainen K."/>
            <person name="Lipzen A."/>
            <person name="Lukacs Z."/>
            <person name="Mihaltcheva S."/>
            <person name="Morgado L.N."/>
            <person name="Niskanen T."/>
            <person name="Noordeloos M.E."/>
            <person name="Ohm R.A."/>
            <person name="Ortiz-Santana B."/>
            <person name="Ovrebo C."/>
            <person name="Racz N."/>
            <person name="Riley R."/>
            <person name="Savchenko A."/>
            <person name="Shiryaev A."/>
            <person name="Soop K."/>
            <person name="Spirin V."/>
            <person name="Szebenyi C."/>
            <person name="Tomsovsky M."/>
            <person name="Tulloss R.E."/>
            <person name="Uehling J."/>
            <person name="Grigoriev I.V."/>
            <person name="Vagvolgyi C."/>
            <person name="Papp T."/>
            <person name="Martin F.M."/>
            <person name="Miettinen O."/>
            <person name="Hibbett D.S."/>
            <person name="Nagy L.G."/>
        </authorList>
    </citation>
    <scope>NUCLEOTIDE SEQUENCE [LARGE SCALE GENOMIC DNA]</scope>
    <source>
        <strain evidence="3 4">CBS 166.37</strain>
    </source>
</reference>
<evidence type="ECO:0000313" key="3">
    <source>
        <dbReference type="EMBL" id="TFK41533.1"/>
    </source>
</evidence>
<feature type="region of interest" description="Disordered" evidence="2">
    <location>
        <begin position="353"/>
        <end position="373"/>
    </location>
</feature>
<proteinExistence type="predicted"/>
<dbReference type="InterPro" id="IPR025337">
    <property type="entry name" value="Questin_oxidase-like"/>
</dbReference>
<evidence type="ECO:0000256" key="1">
    <source>
        <dbReference type="ARBA" id="ARBA00023002"/>
    </source>
</evidence>
<dbReference type="EMBL" id="ML213594">
    <property type="protein sequence ID" value="TFK41533.1"/>
    <property type="molecule type" value="Genomic_DNA"/>
</dbReference>
<dbReference type="OrthoDB" id="10004862at2759"/>
<accession>A0A5C3M9Y2</accession>
<dbReference type="Proteomes" id="UP000308652">
    <property type="component" value="Unassembled WGS sequence"/>
</dbReference>
<dbReference type="STRING" id="68775.A0A5C3M9Y2"/>
<dbReference type="GO" id="GO:0016491">
    <property type="term" value="F:oxidoreductase activity"/>
    <property type="evidence" value="ECO:0007669"/>
    <property type="project" value="UniProtKB-KW"/>
</dbReference>
<keyword evidence="4" id="KW-1185">Reference proteome</keyword>
<organism evidence="3 4">
    <name type="scientific">Crucibulum laeve</name>
    <dbReference type="NCBI Taxonomy" id="68775"/>
    <lineage>
        <taxon>Eukaryota</taxon>
        <taxon>Fungi</taxon>
        <taxon>Dikarya</taxon>
        <taxon>Basidiomycota</taxon>
        <taxon>Agaricomycotina</taxon>
        <taxon>Agaricomycetes</taxon>
        <taxon>Agaricomycetidae</taxon>
        <taxon>Agaricales</taxon>
        <taxon>Agaricineae</taxon>
        <taxon>Nidulariaceae</taxon>
        <taxon>Crucibulum</taxon>
    </lineage>
</organism>
<sequence>MIGLSYSLRTKGLVNLPGITPASKKRAEDLLLHDAENHHCYFLPRIGLHNHLSHHILAAYDLGASATLLQKIYDDDSPSEQPFYLEEKDKVITVTEENWAQYLSNANAYGAFVKFFADQIRSHGVTAVIEKFVFSVDANKDGRGMLVRFVSGALHPFIQAGYGAEFGNDTMIATGLAQTAVHDAVPISIFDLTEPTDQASKGVSLLEVLRNLYDSEALTPPMPYDPDALFRVRRDATVAGERATEIRRICSLYDISGLSDAEIDKKVEECITVSILLMCATGKEGRKPRLDFFLMHLVTSSLFLPSVIKAVSNPVYKVMLIRAFVTVLVLYTLARGRPRLNIDLLMSATEHPRPPINASQLHNPDKSAMGSPLEDEEYNPWPAMLAGVLYHPDPHAIKVMRTFAFATQHYGTAPAGKLTGAFMSGDSSKETHPGTAKMDGTIFVRAAGMMMDYQGWVTYGQKALGDWDRSALGWDAAWDNHD</sequence>
<evidence type="ECO:0000313" key="4">
    <source>
        <dbReference type="Proteomes" id="UP000308652"/>
    </source>
</evidence>
<dbReference type="AlphaFoldDB" id="A0A5C3M9Y2"/>
<name>A0A5C3M9Y2_9AGAR</name>
<protein>
    <submittedName>
        <fullName evidence="3">Uncharacterized protein</fullName>
    </submittedName>
</protein>